<name>A0ABZ3FP22_9ACTN</name>
<dbReference type="RefSeq" id="WP_425309274.1">
    <property type="nucleotide sequence ID" value="NZ_CP154795.1"/>
</dbReference>
<dbReference type="InterPro" id="IPR002781">
    <property type="entry name" value="TM_pro_TauE-like"/>
</dbReference>
<feature type="transmembrane region" description="Helical" evidence="8">
    <location>
        <begin position="226"/>
        <end position="247"/>
    </location>
</feature>
<evidence type="ECO:0000313" key="10">
    <source>
        <dbReference type="Proteomes" id="UP001442841"/>
    </source>
</evidence>
<evidence type="ECO:0000313" key="9">
    <source>
        <dbReference type="EMBL" id="XAN07816.1"/>
    </source>
</evidence>
<protein>
    <recommendedName>
        <fullName evidence="8">Probable membrane transporter protein</fullName>
    </recommendedName>
</protein>
<feature type="transmembrane region" description="Helical" evidence="8">
    <location>
        <begin position="197"/>
        <end position="214"/>
    </location>
</feature>
<comment type="subcellular location">
    <subcellularLocation>
        <location evidence="1 8">Cell membrane</location>
        <topology evidence="1 8">Multi-pass membrane protein</topology>
    </subcellularLocation>
</comment>
<dbReference type="EMBL" id="CP154795">
    <property type="protein sequence ID" value="XAN07816.1"/>
    <property type="molecule type" value="Genomic_DNA"/>
</dbReference>
<evidence type="ECO:0000256" key="6">
    <source>
        <dbReference type="ARBA" id="ARBA00022989"/>
    </source>
</evidence>
<dbReference type="Pfam" id="PF01925">
    <property type="entry name" value="TauE"/>
    <property type="match status" value="1"/>
</dbReference>
<evidence type="ECO:0000256" key="4">
    <source>
        <dbReference type="ARBA" id="ARBA00022475"/>
    </source>
</evidence>
<evidence type="ECO:0000256" key="3">
    <source>
        <dbReference type="ARBA" id="ARBA00022448"/>
    </source>
</evidence>
<keyword evidence="6 8" id="KW-1133">Transmembrane helix</keyword>
<dbReference type="InterPro" id="IPR052017">
    <property type="entry name" value="TSUP"/>
</dbReference>
<reference evidence="9 10" key="1">
    <citation type="submission" date="2024-04" db="EMBL/GenBank/DDBJ databases">
        <title>Isolation of an actinomycete strain from pig manure.</title>
        <authorList>
            <person name="Gong T."/>
            <person name="Yu Z."/>
            <person name="An M."/>
            <person name="Wei C."/>
            <person name="Yang W."/>
            <person name="Liu L."/>
        </authorList>
    </citation>
    <scope>NUCLEOTIDE SEQUENCE [LARGE SCALE GENOMIC DNA]</scope>
    <source>
        <strain evidence="9 10">ZF39</strain>
    </source>
</reference>
<evidence type="ECO:0000256" key="7">
    <source>
        <dbReference type="ARBA" id="ARBA00023136"/>
    </source>
</evidence>
<feature type="transmembrane region" description="Helical" evidence="8">
    <location>
        <begin position="31"/>
        <end position="57"/>
    </location>
</feature>
<feature type="transmembrane region" description="Helical" evidence="8">
    <location>
        <begin position="103"/>
        <end position="120"/>
    </location>
</feature>
<dbReference type="PANTHER" id="PTHR30269">
    <property type="entry name" value="TRANSMEMBRANE PROTEIN YFCA"/>
    <property type="match status" value="1"/>
</dbReference>
<evidence type="ECO:0000256" key="1">
    <source>
        <dbReference type="ARBA" id="ARBA00004651"/>
    </source>
</evidence>
<dbReference type="PANTHER" id="PTHR30269:SF37">
    <property type="entry name" value="MEMBRANE TRANSPORTER PROTEIN"/>
    <property type="match status" value="1"/>
</dbReference>
<evidence type="ECO:0000256" key="2">
    <source>
        <dbReference type="ARBA" id="ARBA00009142"/>
    </source>
</evidence>
<dbReference type="Proteomes" id="UP001442841">
    <property type="component" value="Chromosome"/>
</dbReference>
<keyword evidence="7 8" id="KW-0472">Membrane</keyword>
<evidence type="ECO:0000256" key="5">
    <source>
        <dbReference type="ARBA" id="ARBA00022692"/>
    </source>
</evidence>
<feature type="transmembrane region" description="Helical" evidence="8">
    <location>
        <begin position="7"/>
        <end position="25"/>
    </location>
</feature>
<comment type="similarity">
    <text evidence="2 8">Belongs to the 4-toluene sulfonate uptake permease (TSUP) (TC 2.A.102) family.</text>
</comment>
<accession>A0ABZ3FP22</accession>
<feature type="transmembrane region" description="Helical" evidence="8">
    <location>
        <begin position="78"/>
        <end position="97"/>
    </location>
</feature>
<proteinExistence type="inferred from homology"/>
<organism evidence="9 10">
    <name type="scientific">Ammonicoccus fulvus</name>
    <dbReference type="NCBI Taxonomy" id="3138240"/>
    <lineage>
        <taxon>Bacteria</taxon>
        <taxon>Bacillati</taxon>
        <taxon>Actinomycetota</taxon>
        <taxon>Actinomycetes</taxon>
        <taxon>Propionibacteriales</taxon>
        <taxon>Propionibacteriaceae</taxon>
        <taxon>Ammonicoccus</taxon>
    </lineage>
</organism>
<sequence>MGHDGDVIEWGFVLVLAAVAMGAVAQRVTGMGFALLAVPFLVLAVGPVQGVVLTNWCGVMSSGVNLVGVRRDVQWRRIALITSAAVLGSIPGALLIMVIPLNWLGIVVGSLTLLALLVSLRSPAGSRADSRGLRASIGFASGFMGVTAGVSGPPMVIYRKATDWPMRAFASSVQFHFMIVGITAVTLKWGEWPAYSIWHWVGLVLALALGSFAGSRVAPMVPNRTALRLVMIIAFAGTLMTIGRAAYNLLVGG</sequence>
<keyword evidence="3" id="KW-0813">Transport</keyword>
<keyword evidence="4 8" id="KW-1003">Cell membrane</keyword>
<gene>
    <name evidence="9" type="ORF">AADG42_11030</name>
</gene>
<keyword evidence="5 8" id="KW-0812">Transmembrane</keyword>
<evidence type="ECO:0000256" key="8">
    <source>
        <dbReference type="RuleBase" id="RU363041"/>
    </source>
</evidence>
<feature type="transmembrane region" description="Helical" evidence="8">
    <location>
        <begin position="132"/>
        <end position="152"/>
    </location>
</feature>
<keyword evidence="10" id="KW-1185">Reference proteome</keyword>